<comment type="caution">
    <text evidence="2">The sequence shown here is derived from an EMBL/GenBank/DDBJ whole genome shotgun (WGS) entry which is preliminary data.</text>
</comment>
<keyword evidence="1" id="KW-0732">Signal</keyword>
<keyword evidence="3" id="KW-1185">Reference proteome</keyword>
<evidence type="ECO:0000256" key="1">
    <source>
        <dbReference type="SAM" id="SignalP"/>
    </source>
</evidence>
<dbReference type="AlphaFoldDB" id="A0A4R6T088"/>
<accession>A0A4R6T088</accession>
<proteinExistence type="predicted"/>
<dbReference type="InterPro" id="IPR021958">
    <property type="entry name" value="DUF3575"/>
</dbReference>
<dbReference type="OrthoDB" id="1118958at2"/>
<dbReference type="EMBL" id="SNYC01000003">
    <property type="protein sequence ID" value="TDQ12146.1"/>
    <property type="molecule type" value="Genomic_DNA"/>
</dbReference>
<sequence>MKQNFTNNFLLLAILMVVFSVNALKAQEKSTSSFDTDKKNLIKMNVAALVLNNFSFQIERAVGKKISVALGVRFAPEKGLPLKSQLEDAIDNDDTWQSIKDFNIANFAITPEVRFYLGERVFKGFYIAPFARYSTYDIAGPFKFDTPVSSEIIPLDGDIKALTGGLLFGAQYNLGKSFSLDLFLGGSYGTPSGSMSGRRTLNTQEQQYLRESLEDLEELPLITTTYTVDGDGAKVDFGGKFVTVRGGICLGFRF</sequence>
<protein>
    <submittedName>
        <fullName evidence="2">Uncharacterized protein DUF3575</fullName>
    </submittedName>
</protein>
<organism evidence="2 3">
    <name type="scientific">Pedobacter metabolipauper</name>
    <dbReference type="NCBI Taxonomy" id="425513"/>
    <lineage>
        <taxon>Bacteria</taxon>
        <taxon>Pseudomonadati</taxon>
        <taxon>Bacteroidota</taxon>
        <taxon>Sphingobacteriia</taxon>
        <taxon>Sphingobacteriales</taxon>
        <taxon>Sphingobacteriaceae</taxon>
        <taxon>Pedobacter</taxon>
    </lineage>
</organism>
<dbReference type="RefSeq" id="WP_133575155.1">
    <property type="nucleotide sequence ID" value="NZ_SNYC01000003.1"/>
</dbReference>
<evidence type="ECO:0000313" key="2">
    <source>
        <dbReference type="EMBL" id="TDQ12146.1"/>
    </source>
</evidence>
<gene>
    <name evidence="2" type="ORF">ATK78_1277</name>
</gene>
<dbReference type="Pfam" id="PF12099">
    <property type="entry name" value="DUF3575"/>
    <property type="match status" value="1"/>
</dbReference>
<name>A0A4R6T088_9SPHI</name>
<feature type="chain" id="PRO_5020292797" evidence="1">
    <location>
        <begin position="27"/>
        <end position="254"/>
    </location>
</feature>
<reference evidence="2 3" key="1">
    <citation type="submission" date="2019-03" db="EMBL/GenBank/DDBJ databases">
        <title>Genomic Encyclopedia of Archaeal and Bacterial Type Strains, Phase II (KMG-II): from individual species to whole genera.</title>
        <authorList>
            <person name="Goeker M."/>
        </authorList>
    </citation>
    <scope>NUCLEOTIDE SEQUENCE [LARGE SCALE GENOMIC DNA]</scope>
    <source>
        <strain evidence="2 3">DSM 19035</strain>
    </source>
</reference>
<evidence type="ECO:0000313" key="3">
    <source>
        <dbReference type="Proteomes" id="UP000295620"/>
    </source>
</evidence>
<dbReference type="Proteomes" id="UP000295620">
    <property type="component" value="Unassembled WGS sequence"/>
</dbReference>
<feature type="signal peptide" evidence="1">
    <location>
        <begin position="1"/>
        <end position="26"/>
    </location>
</feature>